<comment type="subcellular location">
    <subcellularLocation>
        <location evidence="1">Membrane</location>
        <topology evidence="1">Multi-pass membrane protein</topology>
    </subcellularLocation>
</comment>
<comment type="caution">
    <text evidence="7">The sequence shown here is derived from an EMBL/GenBank/DDBJ whole genome shotgun (WGS) entry which is preliminary data.</text>
</comment>
<sequence length="126" mass="14009">MFLTGTFITVVSVLRLQSLIYFANSTNPTWAQWIVAWWSTIEVNVGLICTCLPTVRVILVRACPRVFSTNASRNKSEAGYGNWDSGNNNYMGHKQIELSSIETNIADTGEKRLESPFGVIANLPPK</sequence>
<evidence type="ECO:0000313" key="8">
    <source>
        <dbReference type="Proteomes" id="UP000237481"/>
    </source>
</evidence>
<evidence type="ECO:0000256" key="2">
    <source>
        <dbReference type="ARBA" id="ARBA00022692"/>
    </source>
</evidence>
<dbReference type="PANTHER" id="PTHR33048:SF143">
    <property type="entry name" value="EXTRACELLULAR MEMBRANE PROTEIN CFEM DOMAIN-CONTAINING PROTEIN-RELATED"/>
    <property type="match status" value="1"/>
</dbReference>
<evidence type="ECO:0000313" key="7">
    <source>
        <dbReference type="EMBL" id="POR32503.1"/>
    </source>
</evidence>
<dbReference type="GO" id="GO:0016020">
    <property type="term" value="C:membrane"/>
    <property type="evidence" value="ECO:0007669"/>
    <property type="project" value="UniProtKB-SubCell"/>
</dbReference>
<keyword evidence="2" id="KW-0812">Transmembrane</keyword>
<keyword evidence="8" id="KW-1185">Reference proteome</keyword>
<keyword evidence="3" id="KW-1133">Transmembrane helix</keyword>
<evidence type="ECO:0000256" key="3">
    <source>
        <dbReference type="ARBA" id="ARBA00022989"/>
    </source>
</evidence>
<evidence type="ECO:0000256" key="5">
    <source>
        <dbReference type="ARBA" id="ARBA00038359"/>
    </source>
</evidence>
<keyword evidence="4" id="KW-0472">Membrane</keyword>
<dbReference type="Proteomes" id="UP000237481">
    <property type="component" value="Unassembled WGS sequence"/>
</dbReference>
<reference evidence="7 8" key="1">
    <citation type="submission" date="2018-01" db="EMBL/GenBank/DDBJ databases">
        <title>Harnessing the power of phylogenomics to disentangle the directionality and signatures of interkingdom host jumping in the parasitic fungal genus Tolypocladium.</title>
        <authorList>
            <person name="Quandt C.A."/>
            <person name="Patterson W."/>
            <person name="Spatafora J.W."/>
        </authorList>
    </citation>
    <scope>NUCLEOTIDE SEQUENCE [LARGE SCALE GENOMIC DNA]</scope>
    <source>
        <strain evidence="7 8">NRBC 100945</strain>
    </source>
</reference>
<dbReference type="AlphaFoldDB" id="A0A2S4KQN7"/>
<dbReference type="Pfam" id="PF20684">
    <property type="entry name" value="Fung_rhodopsin"/>
    <property type="match status" value="1"/>
</dbReference>
<gene>
    <name evidence="7" type="ORF">TPAR_07302</name>
</gene>
<dbReference type="STRING" id="94208.A0A2S4KQN7"/>
<organism evidence="7 8">
    <name type="scientific">Tolypocladium paradoxum</name>
    <dbReference type="NCBI Taxonomy" id="94208"/>
    <lineage>
        <taxon>Eukaryota</taxon>
        <taxon>Fungi</taxon>
        <taxon>Dikarya</taxon>
        <taxon>Ascomycota</taxon>
        <taxon>Pezizomycotina</taxon>
        <taxon>Sordariomycetes</taxon>
        <taxon>Hypocreomycetidae</taxon>
        <taxon>Hypocreales</taxon>
        <taxon>Ophiocordycipitaceae</taxon>
        <taxon>Tolypocladium</taxon>
    </lineage>
</organism>
<dbReference type="PANTHER" id="PTHR33048">
    <property type="entry name" value="PTH11-LIKE INTEGRAL MEMBRANE PROTEIN (AFU_ORTHOLOGUE AFUA_5G11245)"/>
    <property type="match status" value="1"/>
</dbReference>
<comment type="similarity">
    <text evidence="5">Belongs to the SAT4 family.</text>
</comment>
<dbReference type="OrthoDB" id="2496787at2759"/>
<dbReference type="EMBL" id="PKSG01000834">
    <property type="protein sequence ID" value="POR32503.1"/>
    <property type="molecule type" value="Genomic_DNA"/>
</dbReference>
<evidence type="ECO:0000256" key="4">
    <source>
        <dbReference type="ARBA" id="ARBA00023136"/>
    </source>
</evidence>
<dbReference type="InterPro" id="IPR049326">
    <property type="entry name" value="Rhodopsin_dom_fungi"/>
</dbReference>
<name>A0A2S4KQN7_9HYPO</name>
<feature type="domain" description="Rhodopsin" evidence="6">
    <location>
        <begin position="1"/>
        <end position="60"/>
    </location>
</feature>
<proteinExistence type="inferred from homology"/>
<dbReference type="InterPro" id="IPR052337">
    <property type="entry name" value="SAT4-like"/>
</dbReference>
<protein>
    <recommendedName>
        <fullName evidence="6">Rhodopsin domain-containing protein</fullName>
    </recommendedName>
</protein>
<evidence type="ECO:0000259" key="6">
    <source>
        <dbReference type="Pfam" id="PF20684"/>
    </source>
</evidence>
<accession>A0A2S4KQN7</accession>
<evidence type="ECO:0000256" key="1">
    <source>
        <dbReference type="ARBA" id="ARBA00004141"/>
    </source>
</evidence>